<dbReference type="NCBIfam" id="NF041874">
    <property type="entry name" value="EPS_EpsC"/>
    <property type="match status" value="1"/>
</dbReference>
<evidence type="ECO:0000313" key="5">
    <source>
        <dbReference type="Proteomes" id="UP000293296"/>
    </source>
</evidence>
<protein>
    <submittedName>
        <fullName evidence="4">Serine acetyltransferase</fullName>
    </submittedName>
</protein>
<keyword evidence="1" id="KW-0028">Amino-acid biosynthesis</keyword>
<accession>A0A4P6HPN1</accession>
<dbReference type="PANTHER" id="PTHR42811">
    <property type="entry name" value="SERINE ACETYLTRANSFERASE"/>
    <property type="match status" value="1"/>
</dbReference>
<dbReference type="Proteomes" id="UP000293296">
    <property type="component" value="Chromosome"/>
</dbReference>
<evidence type="ECO:0000256" key="1">
    <source>
        <dbReference type="ARBA" id="ARBA00022605"/>
    </source>
</evidence>
<organism evidence="4 5">
    <name type="scientific">Solidesulfovibrio carbinolicus</name>
    <dbReference type="NCBI Taxonomy" id="296842"/>
    <lineage>
        <taxon>Bacteria</taxon>
        <taxon>Pseudomonadati</taxon>
        <taxon>Thermodesulfobacteriota</taxon>
        <taxon>Desulfovibrionia</taxon>
        <taxon>Desulfovibrionales</taxon>
        <taxon>Desulfovibrionaceae</taxon>
        <taxon>Solidesulfovibrio</taxon>
    </lineage>
</organism>
<dbReference type="OrthoDB" id="9801456at2"/>
<keyword evidence="5" id="KW-1185">Reference proteome</keyword>
<dbReference type="EMBL" id="CP026538">
    <property type="protein sequence ID" value="QAZ67128.1"/>
    <property type="molecule type" value="Genomic_DNA"/>
</dbReference>
<dbReference type="InterPro" id="IPR053376">
    <property type="entry name" value="Serine_acetyltransferase"/>
</dbReference>
<dbReference type="Gene3D" id="1.10.3130.10">
    <property type="entry name" value="serine acetyltransferase, domain 1"/>
    <property type="match status" value="1"/>
</dbReference>
<sequence length="315" mass="34584">MTDAKFPLPRPRRRTPVEWVTEMLCEEASYEKVYHRPLHDEPMPSVPVLEEVMERLRGILFPGYFGHSDVSPENMRFHIGASLDAVHRLLVDQVRRGHCFFCEIEHAGTCQDCQERAEKLVGDFLMRLPDIREALAEDAQAAFEGDPASRSPGETIFCYPSLTALTHHRVAHELHKLGVDLIPRIISEMAHSRTGIDIHPGATIGRRFFIDHGTGTVIGETCIIGDNVRLYQGVTLGAKSFPKDEEGMLVKGIARHPIVEDDVVVYSGATVLGRITIGKGAVVGGNVWVVDDVPAGARIAQQGSGGVIIRDGAGI</sequence>
<dbReference type="RefSeq" id="WP_129351398.1">
    <property type="nucleotide sequence ID" value="NZ_CP026538.1"/>
</dbReference>
<dbReference type="GO" id="GO:0016746">
    <property type="term" value="F:acyltransferase activity"/>
    <property type="evidence" value="ECO:0007669"/>
    <property type="project" value="UniProtKB-KW"/>
</dbReference>
<dbReference type="SUPFAM" id="SSF51161">
    <property type="entry name" value="Trimeric LpxA-like enzymes"/>
    <property type="match status" value="1"/>
</dbReference>
<dbReference type="CDD" id="cd03354">
    <property type="entry name" value="LbH_SAT"/>
    <property type="match status" value="1"/>
</dbReference>
<name>A0A4P6HPN1_9BACT</name>
<dbReference type="InterPro" id="IPR045304">
    <property type="entry name" value="LbH_SAT"/>
</dbReference>
<proteinExistence type="predicted"/>
<keyword evidence="3" id="KW-0012">Acyltransferase</keyword>
<dbReference type="InterPro" id="IPR042122">
    <property type="entry name" value="Ser_AcTrfase_N_sf"/>
</dbReference>
<dbReference type="FunFam" id="2.160.10.10:FF:000015">
    <property type="entry name" value="Serine acetyltransferase, plasmid"/>
    <property type="match status" value="1"/>
</dbReference>
<dbReference type="AlphaFoldDB" id="A0A4P6HPN1"/>
<gene>
    <name evidence="4" type="ORF">C3Y92_07755</name>
</gene>
<reference evidence="4 5" key="1">
    <citation type="submission" date="2018-02" db="EMBL/GenBank/DDBJ databases">
        <title>Genome sequence of Desulfovibrio carbinolicus DSM 3852.</title>
        <authorList>
            <person name="Wilbanks E."/>
            <person name="Skennerton C.T."/>
            <person name="Orphan V.J."/>
        </authorList>
    </citation>
    <scope>NUCLEOTIDE SEQUENCE [LARGE SCALE GENOMIC DNA]</scope>
    <source>
        <strain evidence="4 5">DSM 3852</strain>
    </source>
</reference>
<dbReference type="GO" id="GO:0008652">
    <property type="term" value="P:amino acid biosynthetic process"/>
    <property type="evidence" value="ECO:0007669"/>
    <property type="project" value="UniProtKB-KW"/>
</dbReference>
<dbReference type="Gene3D" id="2.160.10.10">
    <property type="entry name" value="Hexapeptide repeat proteins"/>
    <property type="match status" value="1"/>
</dbReference>
<evidence type="ECO:0000313" key="4">
    <source>
        <dbReference type="EMBL" id="QAZ67128.1"/>
    </source>
</evidence>
<evidence type="ECO:0000256" key="3">
    <source>
        <dbReference type="ARBA" id="ARBA00023315"/>
    </source>
</evidence>
<dbReference type="InterPro" id="IPR011004">
    <property type="entry name" value="Trimer_LpxA-like_sf"/>
</dbReference>
<dbReference type="KEGG" id="dcb:C3Y92_07755"/>
<evidence type="ECO:0000256" key="2">
    <source>
        <dbReference type="ARBA" id="ARBA00022679"/>
    </source>
</evidence>
<keyword evidence="2 4" id="KW-0808">Transferase</keyword>